<feature type="transmembrane region" description="Helical" evidence="2">
    <location>
        <begin position="137"/>
        <end position="154"/>
    </location>
</feature>
<keyword evidence="2" id="KW-1133">Transmembrane helix</keyword>
<protein>
    <recommendedName>
        <fullName evidence="3">DUF6536 domain-containing protein</fullName>
    </recommendedName>
</protein>
<dbReference type="EMBL" id="JAQQWN010000002">
    <property type="protein sequence ID" value="KAK8094977.1"/>
    <property type="molecule type" value="Genomic_DNA"/>
</dbReference>
<reference evidence="4 5" key="1">
    <citation type="submission" date="2023-01" db="EMBL/GenBank/DDBJ databases">
        <title>Analysis of 21 Apiospora genomes using comparative genomics revels a genus with tremendous synthesis potential of carbohydrate active enzymes and secondary metabolites.</title>
        <authorList>
            <person name="Sorensen T."/>
        </authorList>
    </citation>
    <scope>NUCLEOTIDE SEQUENCE [LARGE SCALE GENOMIC DNA]</scope>
    <source>
        <strain evidence="4 5">CBS 114990</strain>
    </source>
</reference>
<dbReference type="PANTHER" id="PTHR35395">
    <property type="entry name" value="DUF6536 DOMAIN-CONTAINING PROTEIN"/>
    <property type="match status" value="1"/>
</dbReference>
<dbReference type="PANTHER" id="PTHR35395:SF1">
    <property type="entry name" value="DUF6536 DOMAIN-CONTAINING PROTEIN"/>
    <property type="match status" value="1"/>
</dbReference>
<evidence type="ECO:0000256" key="1">
    <source>
        <dbReference type="SAM" id="MobiDB-lite"/>
    </source>
</evidence>
<dbReference type="RefSeq" id="XP_066675750.1">
    <property type="nucleotide sequence ID" value="XM_066805977.1"/>
</dbReference>
<sequence>MRLVPLRDHKQRSTGVLRSLRSTGWRRTGVWFVLAASVAGIVLLCCFVVGIAWPESSLQRGTVIFRGSCDYSRRLNVGLHLLINLVASIVLASSNYFMQILNAPSRHEIERAHRTLSSMEIGIPSLKNLSFLSNFKRCFWAMLLISSLPIHVFFNSSIYETAFAGSSWQLTIAAESFAQGSPFYPPGASLAPAGSPSPIDYESAYGETTYHLPDSKGPYGEHTNLADYWNASSSIRQKLDQVARDAGKAEGDHRWERLSSRDCREGYSYLKPRETYGDVVVVVEAGMNNTGWTRAEVYADPQGKLPDWTDRIPRDELNTLWYSTECIYEEYPDFDMSKGYKGSLAPNAPCAKALGYYRIALSGGSFEDRGDWSIAFKNLHGTAEDLEASAGYDNNFSSLSVKYCLADPTPGRSCKVILSNYLILVVMPCILFKIITCTVVIGLLPAESLVTPGDALNSFLSEPDHATRGLSTGDVHDFHRLEYSLPCPLANTCEEYGLLSTLQLARAWRQKRRRIISVMPRSAWWHAYAPILTFLSILTYVTIMSFRQNKYSFGKAFGGWGPPPPLWYYSHFLRGIIVANIGQLILSWCYFAYNSLLTRIHVEKELNLYGLSYKPLRVSFPKGEQVDTWRLQLPYKISIPLLLISILLHWLTSNAFFVIAKEGDYGLAEDSIVAVGYSPIAIFTILILGVALASIPFLVSLYTLPGDMIAGGSNSLVLSAACHAVCPNRCLRGGANRDAARTAASASSASSVSSAAVDTDDESLGQVGDQRTIEEEAHPNRHHHDTAPQSSMSELEEGPLQEDDALVKLAQSKLRWGVTALTTELHDIVQETGQEALHLTFATEETFIAPPSEGELYL</sequence>
<feature type="transmembrane region" description="Helical" evidence="2">
    <location>
        <begin position="566"/>
        <end position="591"/>
    </location>
</feature>
<feature type="transmembrane region" description="Helical" evidence="2">
    <location>
        <begin position="77"/>
        <end position="98"/>
    </location>
</feature>
<gene>
    <name evidence="4" type="ORF">PG997_001662</name>
</gene>
<evidence type="ECO:0000313" key="4">
    <source>
        <dbReference type="EMBL" id="KAK8094977.1"/>
    </source>
</evidence>
<feature type="region of interest" description="Disordered" evidence="1">
    <location>
        <begin position="772"/>
        <end position="799"/>
    </location>
</feature>
<feature type="transmembrane region" description="Helical" evidence="2">
    <location>
        <begin position="639"/>
        <end position="660"/>
    </location>
</feature>
<organism evidence="4 5">
    <name type="scientific">Apiospora hydei</name>
    <dbReference type="NCBI Taxonomy" id="1337664"/>
    <lineage>
        <taxon>Eukaryota</taxon>
        <taxon>Fungi</taxon>
        <taxon>Dikarya</taxon>
        <taxon>Ascomycota</taxon>
        <taxon>Pezizomycotina</taxon>
        <taxon>Sordariomycetes</taxon>
        <taxon>Xylariomycetidae</taxon>
        <taxon>Amphisphaeriales</taxon>
        <taxon>Apiosporaceae</taxon>
        <taxon>Apiospora</taxon>
    </lineage>
</organism>
<keyword evidence="5" id="KW-1185">Reference proteome</keyword>
<name>A0ABR1XE61_9PEZI</name>
<feature type="domain" description="DUF6536" evidence="3">
    <location>
        <begin position="25"/>
        <end position="178"/>
    </location>
</feature>
<accession>A0ABR1XE61</accession>
<dbReference type="Pfam" id="PF20163">
    <property type="entry name" value="DUF6536"/>
    <property type="match status" value="1"/>
</dbReference>
<evidence type="ECO:0000256" key="2">
    <source>
        <dbReference type="SAM" id="Phobius"/>
    </source>
</evidence>
<keyword evidence="2" id="KW-0472">Membrane</keyword>
<feature type="transmembrane region" description="Helical" evidence="2">
    <location>
        <begin position="30"/>
        <end position="53"/>
    </location>
</feature>
<comment type="caution">
    <text evidence="4">The sequence shown here is derived from an EMBL/GenBank/DDBJ whole genome shotgun (WGS) entry which is preliminary data.</text>
</comment>
<feature type="transmembrane region" description="Helical" evidence="2">
    <location>
        <begin position="680"/>
        <end position="704"/>
    </location>
</feature>
<feature type="transmembrane region" description="Helical" evidence="2">
    <location>
        <begin position="421"/>
        <end position="444"/>
    </location>
</feature>
<dbReference type="InterPro" id="IPR046623">
    <property type="entry name" value="DUF6536"/>
</dbReference>
<evidence type="ECO:0000259" key="3">
    <source>
        <dbReference type="Pfam" id="PF20163"/>
    </source>
</evidence>
<dbReference type="Proteomes" id="UP001433268">
    <property type="component" value="Unassembled WGS sequence"/>
</dbReference>
<evidence type="ECO:0000313" key="5">
    <source>
        <dbReference type="Proteomes" id="UP001433268"/>
    </source>
</evidence>
<dbReference type="GeneID" id="92039037"/>
<proteinExistence type="predicted"/>
<feature type="transmembrane region" description="Helical" evidence="2">
    <location>
        <begin position="523"/>
        <end position="546"/>
    </location>
</feature>
<keyword evidence="2" id="KW-0812">Transmembrane</keyword>